<dbReference type="SMART" id="SM00671">
    <property type="entry name" value="SEL1"/>
    <property type="match status" value="4"/>
</dbReference>
<keyword evidence="8" id="KW-1185">Reference proteome</keyword>
<evidence type="ECO:0000256" key="2">
    <source>
        <dbReference type="ARBA" id="ARBA00012865"/>
    </source>
</evidence>
<dbReference type="PANTHER" id="PTHR45011">
    <property type="entry name" value="DAP3-BINDING CELL DEATH ENHANCER 1"/>
    <property type="match status" value="1"/>
</dbReference>
<dbReference type="GO" id="GO:0046677">
    <property type="term" value="P:response to antibiotic"/>
    <property type="evidence" value="ECO:0007669"/>
    <property type="project" value="UniProtKB-KW"/>
</dbReference>
<reference evidence="6 7" key="2">
    <citation type="submission" date="2018-11" db="EMBL/GenBank/DDBJ databases">
        <title>Genomic Encyclopedia of Type Strains, Phase IV (KMG-IV): sequencing the most valuable type-strain genomes for metagenomic binning, comparative biology and taxonomic classification.</title>
        <authorList>
            <person name="Goeker M."/>
        </authorList>
    </citation>
    <scope>NUCLEOTIDE SEQUENCE [LARGE SCALE GENOMIC DNA]</scope>
    <source>
        <strain evidence="6 7">DSM 27783</strain>
    </source>
</reference>
<dbReference type="Proteomes" id="UP000298805">
    <property type="component" value="Chromosome"/>
</dbReference>
<dbReference type="PROSITE" id="PS51257">
    <property type="entry name" value="PROKAR_LIPOPROTEIN"/>
    <property type="match status" value="1"/>
</dbReference>
<dbReference type="EC" id="3.5.2.6" evidence="2"/>
<evidence type="ECO:0000256" key="4">
    <source>
        <dbReference type="ARBA" id="ARBA00023251"/>
    </source>
</evidence>
<dbReference type="GO" id="GO:0008800">
    <property type="term" value="F:beta-lactamase activity"/>
    <property type="evidence" value="ECO:0007669"/>
    <property type="project" value="UniProtKB-EC"/>
</dbReference>
<dbReference type="InterPro" id="IPR052748">
    <property type="entry name" value="ISR_Activator"/>
</dbReference>
<dbReference type="AlphaFoldDB" id="A0AAJ4RCS5"/>
<protein>
    <recommendedName>
        <fullName evidence="2">beta-lactamase</fullName>
        <ecNumber evidence="2">3.5.2.6</ecNumber>
    </recommendedName>
</protein>
<dbReference type="InterPro" id="IPR011990">
    <property type="entry name" value="TPR-like_helical_dom_sf"/>
</dbReference>
<dbReference type="Proteomes" id="UP000272781">
    <property type="component" value="Unassembled WGS sequence"/>
</dbReference>
<reference evidence="8" key="1">
    <citation type="submission" date="2018-03" db="EMBL/GenBank/DDBJ databases">
        <title>A comparative analysis of the Nautiliaceae.</title>
        <authorList>
            <person name="Grosche A."/>
            <person name="Smedile F."/>
            <person name="Vetriani C."/>
        </authorList>
    </citation>
    <scope>NUCLEOTIDE SEQUENCE [LARGE SCALE GENOMIC DNA]</scope>
    <source>
        <strain evidence="8">TB6</strain>
    </source>
</reference>
<reference evidence="5" key="3">
    <citation type="submission" date="2019-06" db="EMBL/GenBank/DDBJ databases">
        <title>A comparative analysis of the Nautiliaceae.</title>
        <authorList>
            <person name="Grosche A."/>
            <person name="Smedile F."/>
            <person name="Vetriani C."/>
        </authorList>
    </citation>
    <scope>NUCLEOTIDE SEQUENCE</scope>
    <source>
        <strain evidence="5">TB6</strain>
    </source>
</reference>
<gene>
    <name evidence="5" type="ORF">C6V80_01915</name>
    <name evidence="6" type="ORF">EDC58_1045</name>
</gene>
<dbReference type="Gene3D" id="1.25.40.10">
    <property type="entry name" value="Tetratricopeptide repeat domain"/>
    <property type="match status" value="3"/>
</dbReference>
<evidence type="ECO:0000313" key="6">
    <source>
        <dbReference type="EMBL" id="ROR40061.1"/>
    </source>
</evidence>
<dbReference type="RefSeq" id="WP_123352445.1">
    <property type="nucleotide sequence ID" value="NZ_CP027432.2"/>
</dbReference>
<proteinExistence type="predicted"/>
<accession>A0AAJ4RCS5</accession>
<dbReference type="InterPro" id="IPR006597">
    <property type="entry name" value="Sel1-like"/>
</dbReference>
<name>A0AAJ4RCS5_9BACT</name>
<dbReference type="EMBL" id="RJVK01000002">
    <property type="protein sequence ID" value="ROR40061.1"/>
    <property type="molecule type" value="Genomic_DNA"/>
</dbReference>
<dbReference type="PANTHER" id="PTHR45011:SF1">
    <property type="entry name" value="DAP3-BINDING CELL DEATH ENHANCER 1"/>
    <property type="match status" value="1"/>
</dbReference>
<organism evidence="6 7">
    <name type="scientific">Caminibacter pacificus</name>
    <dbReference type="NCBI Taxonomy" id="1424653"/>
    <lineage>
        <taxon>Bacteria</taxon>
        <taxon>Pseudomonadati</taxon>
        <taxon>Campylobacterota</taxon>
        <taxon>Epsilonproteobacteria</taxon>
        <taxon>Nautiliales</taxon>
        <taxon>Nautiliaceae</taxon>
        <taxon>Caminibacter</taxon>
    </lineage>
</organism>
<comment type="catalytic activity">
    <reaction evidence="1">
        <text>a beta-lactam + H2O = a substituted beta-amino acid</text>
        <dbReference type="Rhea" id="RHEA:20401"/>
        <dbReference type="ChEBI" id="CHEBI:15377"/>
        <dbReference type="ChEBI" id="CHEBI:35627"/>
        <dbReference type="ChEBI" id="CHEBI:140347"/>
        <dbReference type="EC" id="3.5.2.6"/>
    </reaction>
</comment>
<keyword evidence="3" id="KW-1015">Disulfide bond</keyword>
<evidence type="ECO:0000313" key="5">
    <source>
        <dbReference type="EMBL" id="QCI27764.1"/>
    </source>
</evidence>
<keyword evidence="4" id="KW-0046">Antibiotic resistance</keyword>
<evidence type="ECO:0000313" key="8">
    <source>
        <dbReference type="Proteomes" id="UP000298805"/>
    </source>
</evidence>
<evidence type="ECO:0000256" key="1">
    <source>
        <dbReference type="ARBA" id="ARBA00001526"/>
    </source>
</evidence>
<evidence type="ECO:0000256" key="3">
    <source>
        <dbReference type="ARBA" id="ARBA00023157"/>
    </source>
</evidence>
<dbReference type="EMBL" id="CP027432">
    <property type="protein sequence ID" value="QCI27764.1"/>
    <property type="molecule type" value="Genomic_DNA"/>
</dbReference>
<dbReference type="SUPFAM" id="SSF81901">
    <property type="entry name" value="HCP-like"/>
    <property type="match status" value="3"/>
</dbReference>
<evidence type="ECO:0000313" key="7">
    <source>
        <dbReference type="Proteomes" id="UP000272781"/>
    </source>
</evidence>
<sequence>MRVFGLIAGVSLIFFVGCADKRIASNYYKSKNYEKAYEEYYKFAKRGFPDAADKVARLIYFNKVNKPPYIERKYALIAYKNGYNDAALYVADSYFREKNYKEALKWYDKVSFDKFRIRDFENYLTCVESLDNIKEKVAYLDKLNAYAQKSDNPKLQTILGKYYLQESPFYNPQRAEKLLQKAYDKGYYQAGVVLGIFYIKNGKKQEGYEILKDVAYKDKRAAYYLGNYLYDEMITKEKLLNSGCITCGFDTPEDFFVKKLTIYKYNDLFTRKNVKKAYDISYKLGNKKALYQLIRLDIEDNTFELTPETYSGFDLKGAVSYLKSKNDVESKLILAKIYEKYLYLNSYKKAKEIYKWYEKINKLQADWHLYQYEKRFENRVDLELLSYLVEKKFVPAIVEMAYQMSIQNKDIQNNKKVLEYYANQGNILALNYLGSLYSREILTPKTKSIDYYKQACILEKKPFYIPSEDLKIANYDNDVLKNENKALTINYYYAQMKNRQAQLYISKFYKNHCNYDKLKTWLDTLVKEADKKGEALYYTSVLERYIDGDYKKALNALEKDDSLQSDLVLARVYANGWYVDFDPKKAEEYYQKAINKGYKPAILNIAALYEKINVNGKYNNKIVSLYNEAINAGLKNAKIKLAKFYISQNEKQKALRILKSMPNNPKASYLLYLLTGNLRYVKNGDTNYGYLLLAKAEVYSKKAPRRALYYAFRAMLCNTPKTPKVAIELMKRINNARVIDSIYKRAKRAPKCYLN</sequence>